<dbReference type="Proteomes" id="UP001497516">
    <property type="component" value="Chromosome 10"/>
</dbReference>
<dbReference type="InterPro" id="IPR036047">
    <property type="entry name" value="F-box-like_dom_sf"/>
</dbReference>
<evidence type="ECO:0000313" key="2">
    <source>
        <dbReference type="Proteomes" id="UP001497516"/>
    </source>
</evidence>
<organism evidence="1 2">
    <name type="scientific">Linum trigynum</name>
    <dbReference type="NCBI Taxonomy" id="586398"/>
    <lineage>
        <taxon>Eukaryota</taxon>
        <taxon>Viridiplantae</taxon>
        <taxon>Streptophyta</taxon>
        <taxon>Embryophyta</taxon>
        <taxon>Tracheophyta</taxon>
        <taxon>Spermatophyta</taxon>
        <taxon>Magnoliopsida</taxon>
        <taxon>eudicotyledons</taxon>
        <taxon>Gunneridae</taxon>
        <taxon>Pentapetalae</taxon>
        <taxon>rosids</taxon>
        <taxon>fabids</taxon>
        <taxon>Malpighiales</taxon>
        <taxon>Linaceae</taxon>
        <taxon>Linum</taxon>
    </lineage>
</organism>
<dbReference type="AlphaFoldDB" id="A0AAV2CTK3"/>
<gene>
    <name evidence="1" type="ORF">LTRI10_LOCUS7343</name>
</gene>
<name>A0AAV2CTK3_9ROSI</name>
<protein>
    <recommendedName>
        <fullName evidence="3">F-box domain-containing protein</fullName>
    </recommendedName>
</protein>
<dbReference type="SUPFAM" id="SSF81383">
    <property type="entry name" value="F-box domain"/>
    <property type="match status" value="1"/>
</dbReference>
<sequence length="163" mass="18532">MAVVWLPDEIVTGIILYRLPIRSLLKFRSVCKHRQSVIDGSEFAHRYLRHSAASWDVVICLVREGDNLMYSIFHLIDLRLHDSPTHVTPEFYFRPLRQPAAANPAVESSVVAIPFPSINHLPPRLSRRRRTNPLLRQREVAASHPLRSAAATSPQLCCCGYRG</sequence>
<dbReference type="EMBL" id="OZ034814">
    <property type="protein sequence ID" value="CAL1359877.1"/>
    <property type="molecule type" value="Genomic_DNA"/>
</dbReference>
<reference evidence="1 2" key="1">
    <citation type="submission" date="2024-04" db="EMBL/GenBank/DDBJ databases">
        <authorList>
            <person name="Fracassetti M."/>
        </authorList>
    </citation>
    <scope>NUCLEOTIDE SEQUENCE [LARGE SCALE GENOMIC DNA]</scope>
</reference>
<proteinExistence type="predicted"/>
<evidence type="ECO:0000313" key="1">
    <source>
        <dbReference type="EMBL" id="CAL1359877.1"/>
    </source>
</evidence>
<keyword evidence="2" id="KW-1185">Reference proteome</keyword>
<accession>A0AAV2CTK3</accession>
<evidence type="ECO:0008006" key="3">
    <source>
        <dbReference type="Google" id="ProtNLM"/>
    </source>
</evidence>